<dbReference type="InterPro" id="IPR011022">
    <property type="entry name" value="Arrestin_C-like"/>
</dbReference>
<keyword evidence="4" id="KW-1185">Reference proteome</keyword>
<evidence type="ECO:0000256" key="1">
    <source>
        <dbReference type="ARBA" id="ARBA00005298"/>
    </source>
</evidence>
<gene>
    <name evidence="3" type="ORF">Baya_8148</name>
</gene>
<dbReference type="EMBL" id="VCAZ01000050">
    <property type="protein sequence ID" value="TSM85940.1"/>
    <property type="molecule type" value="Genomic_DNA"/>
</dbReference>
<evidence type="ECO:0000313" key="4">
    <source>
        <dbReference type="Proteomes" id="UP000319801"/>
    </source>
</evidence>
<name>A0A556U5B8_BAGYA</name>
<accession>A0A556U5B8</accession>
<comment type="caution">
    <text evidence="3">The sequence shown here is derived from an EMBL/GenBank/DDBJ whole genome shotgun (WGS) entry which is preliminary data.</text>
</comment>
<organism evidence="3 4">
    <name type="scientific">Bagarius yarrelli</name>
    <name type="common">Goonch</name>
    <name type="synonym">Bagrus yarrelli</name>
    <dbReference type="NCBI Taxonomy" id="175774"/>
    <lineage>
        <taxon>Eukaryota</taxon>
        <taxon>Metazoa</taxon>
        <taxon>Chordata</taxon>
        <taxon>Craniata</taxon>
        <taxon>Vertebrata</taxon>
        <taxon>Euteleostomi</taxon>
        <taxon>Actinopterygii</taxon>
        <taxon>Neopterygii</taxon>
        <taxon>Teleostei</taxon>
        <taxon>Ostariophysi</taxon>
        <taxon>Siluriformes</taxon>
        <taxon>Sisoridae</taxon>
        <taxon>Sisorinae</taxon>
        <taxon>Bagarius</taxon>
    </lineage>
</organism>
<reference evidence="3 4" key="1">
    <citation type="journal article" date="2019" name="Genome Biol. Evol.">
        <title>Whole-Genome Sequencing of the Giant Devil Catfish, Bagarius yarrelli.</title>
        <authorList>
            <person name="Jiang W."/>
            <person name="Lv Y."/>
            <person name="Cheng L."/>
            <person name="Yang K."/>
            <person name="Chao B."/>
            <person name="Wang X."/>
            <person name="Li Y."/>
            <person name="Pan X."/>
            <person name="You X."/>
            <person name="Zhang Y."/>
            <person name="Yang J."/>
            <person name="Li J."/>
            <person name="Zhang X."/>
            <person name="Liu S."/>
            <person name="Sun C."/>
            <person name="Yang J."/>
            <person name="Shi Q."/>
        </authorList>
    </citation>
    <scope>NUCLEOTIDE SEQUENCE [LARGE SCALE GENOMIC DNA]</scope>
    <source>
        <strain evidence="3">JWS20170419001</strain>
        <tissue evidence="3">Muscle</tissue>
    </source>
</reference>
<dbReference type="Gene3D" id="2.60.40.640">
    <property type="match status" value="3"/>
</dbReference>
<dbReference type="OrthoDB" id="2333384at2759"/>
<dbReference type="GO" id="GO:0007399">
    <property type="term" value="P:nervous system development"/>
    <property type="evidence" value="ECO:0007669"/>
    <property type="project" value="UniProtKB-ARBA"/>
</dbReference>
<proteinExistence type="inferred from homology"/>
<evidence type="ECO:0000259" key="2">
    <source>
        <dbReference type="SMART" id="SM01017"/>
    </source>
</evidence>
<dbReference type="PANTHER" id="PTHR11188:SF135">
    <property type="entry name" value="ARRESTIN DOMAIN CONTAINING 3-LIKE-RELATED"/>
    <property type="match status" value="1"/>
</dbReference>
<dbReference type="AlphaFoldDB" id="A0A556U5B8"/>
<dbReference type="InterPro" id="IPR011021">
    <property type="entry name" value="Arrestin-like_N"/>
</dbReference>
<sequence>MSGNIKNFSIIYDPINESNTFTNGDIIQGRLVVEVNKELRIDKLYIKCKGDAKVEWTESNTSANTEESYSAHERYFKLKQIIIWDKSKIGTYGSIKYVLDAKLSRSWKIPQTTTKEFTFVSNVFENAADLMSPLSGSVDKKMKLFTSGSVVVTASTDKKGYMSGERIKVETHIENSSSRALKLKFKLEQKQTFFAQSKKKYSSKVIFKALEDPIPSRSKKTFTSRLRIPSNLDLTIPNCNIINVHYILKVYLDVPYAKDPEILLPLVIIPTGRYGIPQECQGASYPSQSTHEAMRRGSTVHPSLVSFPNIPSAAAAFGPAQNVYPGVYPPTVYPVEPPPSYADIFPDMSASGVTPSLLHLSPPPYNCMDLSHACQYLTPEGPNTAGFL</sequence>
<evidence type="ECO:0000313" key="3">
    <source>
        <dbReference type="EMBL" id="TSM85940.1"/>
    </source>
</evidence>
<dbReference type="Pfam" id="PF02752">
    <property type="entry name" value="Arrestin_C"/>
    <property type="match status" value="1"/>
</dbReference>
<dbReference type="SMART" id="SM01017">
    <property type="entry name" value="Arrestin_C"/>
    <property type="match status" value="1"/>
</dbReference>
<comment type="similarity">
    <text evidence="1">Belongs to the arrestin family.</text>
</comment>
<dbReference type="Pfam" id="PF00339">
    <property type="entry name" value="Arrestin_N"/>
    <property type="match status" value="1"/>
</dbReference>
<dbReference type="InterPro" id="IPR014756">
    <property type="entry name" value="Ig_E-set"/>
</dbReference>
<protein>
    <submittedName>
        <fullName evidence="3">Arrestin domain-containing protein 3</fullName>
    </submittedName>
</protein>
<dbReference type="GO" id="GO:0005886">
    <property type="term" value="C:plasma membrane"/>
    <property type="evidence" value="ECO:0007669"/>
    <property type="project" value="TreeGrafter"/>
</dbReference>
<dbReference type="Proteomes" id="UP000319801">
    <property type="component" value="Unassembled WGS sequence"/>
</dbReference>
<feature type="domain" description="Arrestin C-terminal-like" evidence="2">
    <location>
        <begin position="146"/>
        <end position="271"/>
    </location>
</feature>
<dbReference type="PANTHER" id="PTHR11188">
    <property type="entry name" value="ARRESTIN DOMAIN CONTAINING PROTEIN"/>
    <property type="match status" value="1"/>
</dbReference>
<dbReference type="InterPro" id="IPR014752">
    <property type="entry name" value="Arrestin-like_C"/>
</dbReference>
<dbReference type="GO" id="GO:0005737">
    <property type="term" value="C:cytoplasm"/>
    <property type="evidence" value="ECO:0007669"/>
    <property type="project" value="TreeGrafter"/>
</dbReference>
<dbReference type="InterPro" id="IPR050357">
    <property type="entry name" value="Arrestin_domain-protein"/>
</dbReference>
<dbReference type="SUPFAM" id="SSF81296">
    <property type="entry name" value="E set domains"/>
    <property type="match status" value="2"/>
</dbReference>
<dbReference type="GO" id="GO:0015031">
    <property type="term" value="P:protein transport"/>
    <property type="evidence" value="ECO:0007669"/>
    <property type="project" value="TreeGrafter"/>
</dbReference>